<feature type="domain" description="Glycosyl hydrolases family 2 sugar binding" evidence="12">
    <location>
        <begin position="96"/>
        <end position="236"/>
    </location>
</feature>
<evidence type="ECO:0000256" key="3">
    <source>
        <dbReference type="ARBA" id="ARBA00007401"/>
    </source>
</evidence>
<dbReference type="InterPro" id="IPR006104">
    <property type="entry name" value="Glyco_hydro_2_N"/>
</dbReference>
<keyword evidence="20" id="KW-1185">Reference proteome</keyword>
<evidence type="ECO:0000259" key="12">
    <source>
        <dbReference type="Pfam" id="PF02837"/>
    </source>
</evidence>
<dbReference type="InterPro" id="IPR050347">
    <property type="entry name" value="Bact_Beta-galactosidase"/>
</dbReference>
<dbReference type="STRING" id="483216.BACEGG_00640"/>
<feature type="domain" description="Glycoside hydrolase family 2 immunoglobulin-like beta-sandwich" evidence="10">
    <location>
        <begin position="263"/>
        <end position="338"/>
    </location>
</feature>
<evidence type="ECO:0000256" key="1">
    <source>
        <dbReference type="ARBA" id="ARBA00001412"/>
    </source>
</evidence>
<dbReference type="Pfam" id="PF16353">
    <property type="entry name" value="LacZ_4"/>
    <property type="match status" value="1"/>
</dbReference>
<evidence type="ECO:0000256" key="9">
    <source>
        <dbReference type="ARBA" id="ARBA00032230"/>
    </source>
</evidence>
<feature type="domain" description="Beta-galactosidase" evidence="14">
    <location>
        <begin position="608"/>
        <end position="665"/>
    </location>
</feature>
<dbReference type="InterPro" id="IPR004199">
    <property type="entry name" value="B-gal_small/dom_5"/>
</dbReference>
<evidence type="ECO:0000256" key="4">
    <source>
        <dbReference type="ARBA" id="ARBA00011245"/>
    </source>
</evidence>
<dbReference type="EMBL" id="UFSX01000002">
    <property type="protein sequence ID" value="SUV43652.1"/>
    <property type="molecule type" value="Genomic_DNA"/>
</dbReference>
<dbReference type="SUPFAM" id="SSF51445">
    <property type="entry name" value="(Trans)glycosidases"/>
    <property type="match status" value="1"/>
</dbReference>
<dbReference type="EC" id="3.2.1.23" evidence="5"/>
<evidence type="ECO:0000313" key="20">
    <source>
        <dbReference type="Proteomes" id="UP000335496"/>
    </source>
</evidence>
<organism evidence="17 18">
    <name type="scientific">Bacteroides eggerthii</name>
    <dbReference type="NCBI Taxonomy" id="28111"/>
    <lineage>
        <taxon>Bacteria</taxon>
        <taxon>Pseudomonadati</taxon>
        <taxon>Bacteroidota</taxon>
        <taxon>Bacteroidia</taxon>
        <taxon>Bacteroidales</taxon>
        <taxon>Bacteroidaceae</taxon>
        <taxon>Bacteroides</taxon>
    </lineage>
</organism>
<evidence type="ECO:0000313" key="16">
    <source>
        <dbReference type="EMBL" id="RYT73691.1"/>
    </source>
</evidence>
<comment type="similarity">
    <text evidence="3">Belongs to the glycosyl hydrolase 2 family.</text>
</comment>
<dbReference type="InterPro" id="IPR006101">
    <property type="entry name" value="Glyco_hydro_2"/>
</dbReference>
<evidence type="ECO:0000259" key="14">
    <source>
        <dbReference type="Pfam" id="PF16353"/>
    </source>
</evidence>
<keyword evidence="6 17" id="KW-0378">Hydrolase</keyword>
<dbReference type="Pfam" id="PF02929">
    <property type="entry name" value="Bgal_small_N"/>
    <property type="match status" value="1"/>
</dbReference>
<name>A0A380ZBB0_9BACE</name>
<dbReference type="InterPro" id="IPR011013">
    <property type="entry name" value="Gal_mutarotase_sf_dom"/>
</dbReference>
<dbReference type="Gene3D" id="3.20.20.80">
    <property type="entry name" value="Glycosidases"/>
    <property type="match status" value="1"/>
</dbReference>
<evidence type="ECO:0000256" key="6">
    <source>
        <dbReference type="ARBA" id="ARBA00022801"/>
    </source>
</evidence>
<evidence type="ECO:0000313" key="19">
    <source>
        <dbReference type="Proteomes" id="UP000291917"/>
    </source>
</evidence>
<comment type="subunit">
    <text evidence="4">Monomer.</text>
</comment>
<dbReference type="InterPro" id="IPR036156">
    <property type="entry name" value="Beta-gal/glucu_dom_sf"/>
</dbReference>
<sequence>MKTGSYGSLKSVSTNKYILRLMNDMKKLYMRNLGKVILFNIMKRTTTLLSALILALSLWAQPSVETQRQYLSGKGCDDMVEWDFFCTGGNNSGKWSKIGVPSCWELQGFGTYQYGMKFYGKAFPAGVADEKGMYRYEFNLPAEWNGMQVELVFEGSMTDTYATINGRKAGEMHQGAFYRFVYNVSDRVFFGSDKKNVLEVTVSKESANAGVNLAERRADYWNFGGIFRPVFMVAKPADNIARVALDAQADGTFIAQCMLNHALDGAQVKTVICDAKGREVISQTDVVRAGGDEVSVNMKLKNPALWTAETPNLYTAHFTLMNKAGKVLHRERQKFGFRTVETRPNDGLYVNGRRVTVRGVNRHSFRPETGRTLSKAKNIEDVLLIKSMNMNAVRLSHYPADPEFFEACDSLGLYVMDELSGWHGKHETVVGQKLVGEMIKRDHNHPSIIWWSNGNEKGWNTELDCEFHKHDIQKRPVIHPQGNFGGYETMHYRSYGESQNYMRLPEIFMPTEFLHGLYDGGHGAGLYDYWEMMRRHPRCAGGFLWMLADEGVKRVDMNGFIDNVGNYGADGIVGPHHEKEGSYYTIRQVWCPIQIMNTPDGNFDGVLQLENRYDFSNLKDCKFKYEYVAVDGLETKVIKSATVNGPDIEPHTAGTLKIASVLNNANLLHVTAIDAYGSELFTWTYNLVNVALPVLAKQGAAPTYTSTAEQLKVSVADKEFTFSYADGQLKGVKLGGSTFSLSNGPRFIAAKRADRSMDQFYNHDDKDAEKKKTQYTTFEDAGRFTGFDIKSEGSCLYITANYKLGSFEKAIWVIDAEGTVELDFSYNFSGVVDLMGVMFDYPEEKMLRKSWLGKGPYRVWQNRLHGPQTGIWANDYNDPIPGESFLYPEFKGYFADVQWMELSTSEGTVRIANKNPEQYMGVYQPRDGRDELLYRLPATGIALMRVIPPVRNKVNTTDLVGPSSQAFWADGRYGGGFIMQFSKAAK</sequence>
<evidence type="ECO:0000313" key="17">
    <source>
        <dbReference type="EMBL" id="SUV43652.1"/>
    </source>
</evidence>
<dbReference type="PRINTS" id="PR00132">
    <property type="entry name" value="GLHYDRLASE2"/>
</dbReference>
<reference evidence="17 18" key="1">
    <citation type="submission" date="2018-06" db="EMBL/GenBank/DDBJ databases">
        <authorList>
            <consortium name="Pathogen Informatics"/>
            <person name="Doyle S."/>
        </authorList>
    </citation>
    <scope>NUCLEOTIDE SEQUENCE [LARGE SCALE GENOMIC DNA]</scope>
    <source>
        <strain evidence="17 18">NCTC11155</strain>
    </source>
</reference>
<proteinExistence type="inferred from homology"/>
<dbReference type="PANTHER" id="PTHR46323">
    <property type="entry name" value="BETA-GALACTOSIDASE"/>
    <property type="match status" value="1"/>
</dbReference>
<reference evidence="16 19" key="3">
    <citation type="journal article" date="2019" name="Science, e1252229">
        <title>Invertible promoters mediate bacterial phase variation, antibiotic resistance, and host adaptation in the gut.</title>
        <authorList>
            <person name="Jiang X."/>
            <person name="Hall A.B."/>
            <person name="Arthur T.D."/>
            <person name="Plichta D.R."/>
            <person name="Covington C.T."/>
            <person name="Poyet M."/>
            <person name="Crothers J."/>
            <person name="Moses P.L."/>
            <person name="Tolonen A.C."/>
            <person name="Vlamakis H."/>
            <person name="Alm E.J."/>
            <person name="Xavier R.J."/>
        </authorList>
    </citation>
    <scope>NUCLEOTIDE SEQUENCE [LARGE SCALE GENOMIC DNA]</scope>
    <source>
        <strain evidence="16">Bj_0095</strain>
        <strain evidence="19">bj_0095</strain>
    </source>
</reference>
<evidence type="ECO:0000256" key="2">
    <source>
        <dbReference type="ARBA" id="ARBA00001913"/>
    </source>
</evidence>
<dbReference type="Pfam" id="PF02837">
    <property type="entry name" value="Glyco_hydro_2_N"/>
    <property type="match status" value="1"/>
</dbReference>
<dbReference type="Proteomes" id="UP000291917">
    <property type="component" value="Unassembled WGS sequence"/>
</dbReference>
<keyword evidence="7" id="KW-0106">Calcium</keyword>
<dbReference type="SUPFAM" id="SSF49785">
    <property type="entry name" value="Galactose-binding domain-like"/>
    <property type="match status" value="1"/>
</dbReference>
<dbReference type="SUPFAM" id="SSF49303">
    <property type="entry name" value="beta-Galactosidase/glucuronidase domain"/>
    <property type="match status" value="2"/>
</dbReference>
<comment type="catalytic activity">
    <reaction evidence="1">
        <text>Hydrolysis of terminal non-reducing beta-D-galactose residues in beta-D-galactosides.</text>
        <dbReference type="EC" id="3.2.1.23"/>
    </reaction>
</comment>
<evidence type="ECO:0000313" key="15">
    <source>
        <dbReference type="EMBL" id="KAA5273734.1"/>
    </source>
</evidence>
<gene>
    <name evidence="17" type="primary">lacZ_9</name>
    <name evidence="16" type="ORF">EAJ03_09810</name>
    <name evidence="15" type="ORF">F2Z23_10400</name>
    <name evidence="17" type="ORF">NCTC11155_03057</name>
</gene>
<dbReference type="GO" id="GO:0030246">
    <property type="term" value="F:carbohydrate binding"/>
    <property type="evidence" value="ECO:0007669"/>
    <property type="project" value="InterPro"/>
</dbReference>
<evidence type="ECO:0000259" key="11">
    <source>
        <dbReference type="Pfam" id="PF02836"/>
    </source>
</evidence>
<dbReference type="GO" id="GO:0005990">
    <property type="term" value="P:lactose catabolic process"/>
    <property type="evidence" value="ECO:0007669"/>
    <property type="project" value="TreeGrafter"/>
</dbReference>
<dbReference type="PANTHER" id="PTHR46323:SF2">
    <property type="entry name" value="BETA-GALACTOSIDASE"/>
    <property type="match status" value="1"/>
</dbReference>
<dbReference type="InterPro" id="IPR013783">
    <property type="entry name" value="Ig-like_fold"/>
</dbReference>
<evidence type="ECO:0000256" key="7">
    <source>
        <dbReference type="ARBA" id="ARBA00022837"/>
    </source>
</evidence>
<protein>
    <recommendedName>
        <fullName evidence="5">beta-galactosidase</fullName>
        <ecNumber evidence="5">3.2.1.23</ecNumber>
    </recommendedName>
    <alternativeName>
        <fullName evidence="9">Lactase</fullName>
    </alternativeName>
</protein>
<dbReference type="Proteomes" id="UP000335496">
    <property type="component" value="Unassembled WGS sequence"/>
</dbReference>
<evidence type="ECO:0000259" key="13">
    <source>
        <dbReference type="Pfam" id="PF02929"/>
    </source>
</evidence>
<dbReference type="Gene3D" id="2.60.120.260">
    <property type="entry name" value="Galactose-binding domain-like"/>
    <property type="match status" value="1"/>
</dbReference>
<dbReference type="Pfam" id="PF02836">
    <property type="entry name" value="Glyco_hydro_2_C"/>
    <property type="match status" value="1"/>
</dbReference>
<dbReference type="InterPro" id="IPR017853">
    <property type="entry name" value="GH"/>
</dbReference>
<dbReference type="InterPro" id="IPR006102">
    <property type="entry name" value="Ig-like_GH2"/>
</dbReference>
<evidence type="ECO:0000259" key="10">
    <source>
        <dbReference type="Pfam" id="PF00703"/>
    </source>
</evidence>
<comment type="cofactor">
    <cofactor evidence="2">
        <name>Ca(2+)</name>
        <dbReference type="ChEBI" id="CHEBI:29108"/>
    </cofactor>
</comment>
<dbReference type="Pfam" id="PF00703">
    <property type="entry name" value="Glyco_hydro_2"/>
    <property type="match status" value="1"/>
</dbReference>
<dbReference type="Gene3D" id="2.70.98.10">
    <property type="match status" value="1"/>
</dbReference>
<accession>A0A380ZBB0</accession>
<dbReference type="GO" id="GO:0004565">
    <property type="term" value="F:beta-galactosidase activity"/>
    <property type="evidence" value="ECO:0007669"/>
    <property type="project" value="UniProtKB-EC"/>
</dbReference>
<dbReference type="InterPro" id="IPR006103">
    <property type="entry name" value="Glyco_hydro_2_cat"/>
</dbReference>
<dbReference type="GO" id="GO:0009341">
    <property type="term" value="C:beta-galactosidase complex"/>
    <property type="evidence" value="ECO:0007669"/>
    <property type="project" value="InterPro"/>
</dbReference>
<dbReference type="InterPro" id="IPR008979">
    <property type="entry name" value="Galactose-bd-like_sf"/>
</dbReference>
<keyword evidence="8 17" id="KW-0326">Glycosidase</keyword>
<evidence type="ECO:0000256" key="5">
    <source>
        <dbReference type="ARBA" id="ARBA00012756"/>
    </source>
</evidence>
<evidence type="ECO:0000313" key="18">
    <source>
        <dbReference type="Proteomes" id="UP000254424"/>
    </source>
</evidence>
<dbReference type="AlphaFoldDB" id="A0A380ZBB0"/>
<dbReference type="EMBL" id="RCXL01000013">
    <property type="protein sequence ID" value="RYT73691.1"/>
    <property type="molecule type" value="Genomic_DNA"/>
</dbReference>
<dbReference type="Proteomes" id="UP000254424">
    <property type="component" value="Unassembled WGS sequence"/>
</dbReference>
<dbReference type="SUPFAM" id="SSF74650">
    <property type="entry name" value="Galactose mutarotase-like"/>
    <property type="match status" value="1"/>
</dbReference>
<dbReference type="InterPro" id="IPR032312">
    <property type="entry name" value="LacZ_4"/>
</dbReference>
<dbReference type="OrthoDB" id="9801077at2"/>
<dbReference type="EMBL" id="VVZX01000012">
    <property type="protein sequence ID" value="KAA5273734.1"/>
    <property type="molecule type" value="Genomic_DNA"/>
</dbReference>
<reference evidence="15 20" key="2">
    <citation type="journal article" date="2019" name="Nat. Med.">
        <title>A library of human gut bacterial isolates paired with longitudinal multiomics data enables mechanistic microbiome research.</title>
        <authorList>
            <person name="Poyet M."/>
            <person name="Groussin M."/>
            <person name="Gibbons S.M."/>
            <person name="Avila-Pacheco J."/>
            <person name="Jiang X."/>
            <person name="Kearney S.M."/>
            <person name="Perrotta A.R."/>
            <person name="Berdy B."/>
            <person name="Zhao S."/>
            <person name="Lieberman T.D."/>
            <person name="Swanson P.K."/>
            <person name="Smith M."/>
            <person name="Roesemann S."/>
            <person name="Alexander J.E."/>
            <person name="Rich S.A."/>
            <person name="Livny J."/>
            <person name="Vlamakis H."/>
            <person name="Clish C."/>
            <person name="Bullock K."/>
            <person name="Deik A."/>
            <person name="Scott J."/>
            <person name="Pierce K.A."/>
            <person name="Xavier R.J."/>
            <person name="Alm E.J."/>
        </authorList>
    </citation>
    <scope>NUCLEOTIDE SEQUENCE [LARGE SCALE GENOMIC DNA]</scope>
    <source>
        <strain evidence="15 20">BIOML-A1</strain>
    </source>
</reference>
<feature type="domain" description="Glycoside hydrolase family 2 catalytic" evidence="11">
    <location>
        <begin position="346"/>
        <end position="570"/>
    </location>
</feature>
<dbReference type="Gene3D" id="2.60.40.10">
    <property type="entry name" value="Immunoglobulins"/>
    <property type="match status" value="1"/>
</dbReference>
<dbReference type="InterPro" id="IPR014718">
    <property type="entry name" value="GH-type_carb-bd"/>
</dbReference>
<evidence type="ECO:0000256" key="8">
    <source>
        <dbReference type="ARBA" id="ARBA00023295"/>
    </source>
</evidence>
<feature type="domain" description="Beta galactosidase small chain/" evidence="13">
    <location>
        <begin position="717"/>
        <end position="907"/>
    </location>
</feature>